<organism evidence="2 3">
    <name type="scientific">Triparma laevis f. inornata</name>
    <dbReference type="NCBI Taxonomy" id="1714386"/>
    <lineage>
        <taxon>Eukaryota</taxon>
        <taxon>Sar</taxon>
        <taxon>Stramenopiles</taxon>
        <taxon>Ochrophyta</taxon>
        <taxon>Bolidophyceae</taxon>
        <taxon>Parmales</taxon>
        <taxon>Triparmaceae</taxon>
        <taxon>Triparma</taxon>
    </lineage>
</organism>
<feature type="region of interest" description="Disordered" evidence="1">
    <location>
        <begin position="374"/>
        <end position="396"/>
    </location>
</feature>
<feature type="region of interest" description="Disordered" evidence="1">
    <location>
        <begin position="178"/>
        <end position="243"/>
    </location>
</feature>
<feature type="compositionally biased region" description="Low complexity" evidence="1">
    <location>
        <begin position="575"/>
        <end position="596"/>
    </location>
</feature>
<sequence>MIREAKAAQEQKQIDDMRKRGLEKRLKQKIAKGLILAEAATRPPSDPRPENEIEDRIKRSASLVIDPHLTRVYDIEDESSKKLEISLVHAIRRLERTCEMSKHRCDEQFLLEQTMTQMSASLRGCDLYFGLLKPGGDNIVYSDVRSKYTTVANKTLKRREGGLSFKCIDNGDVVVAKVPEPDPIPSTTSHSVHSSRTPNNPPSQPTQPSSRAFTRRPSNGSLQSVDSDGNTINSLGSRNFENFTDTTAGPMKMVGRSKCLPAVISPLACAGGCKVGVLGVDSFAVGQSLAEDSSRMNSFKARWAPFMGFDDNNIKDVHVWRHPATRLPKPREERPVTPPRTKAKQRERGPLEDPMKLLGAGLNDSTIVSAEGSNFENPFKGEGKIKTPPKPPPQVGAVMVRGTITEVSRDKNGLPRKEGPVFSIEWDDGLKESEITIQDMQNIVKSDEKILGGCTGLTADVPTFIEKAGKLIGESIDYIRKSQAIEELKAFTKDTCATVEGVHELAMNLIIKNVLKAEKVEVWEGDYSACQGNGYASAKLHAVAKLDLKGKLKKVRNAKFMKHLSEEELKELHESLTGSSSNLTSTGRLRRTTWGGPHNHDGNLGNSFAKSASERSLDEDLKNEKDLKVDSHHHHHDLLQSHYHLNKGNSAEDQNLGKGHPKKLNKSGTSPLLNVEKDNNSSTNDLLSKTLSLNEGLHAIPVFAFNMPGAPHVVVSPCFDVGFTIGDTYDTSNVVRIGCPKKCKYVLVTTRKKGCDWEGDTMFLEQLACEVGKAVECVRYREKRAEERTQSLARTKQLCSRWRRVLPINLVQWSIDEMSKVLPKVDIYMSLLQKGGQDAKYVATSKNSKMKGRVLKQGSGVTFDCLNSRTETKPNGREEKHPTTVVKYEPKPNVEPHRLEAGTPVNVKYGKLNFKAKIVKFTGFETYEVIYESNGRKEVGVIRERITVRWHEEVEVFKFNDNPKLNGWPFVAVPLRKGQTVVGFIGTDDFDNCSKGREDELQPEDGADGGVLHYIRER</sequence>
<feature type="compositionally biased region" description="Polar residues" evidence="1">
    <location>
        <begin position="216"/>
        <end position="243"/>
    </location>
</feature>
<protein>
    <submittedName>
        <fullName evidence="2">Uncharacterized protein</fullName>
    </submittedName>
</protein>
<reference evidence="3" key="1">
    <citation type="journal article" date="2023" name="Commun. Biol.">
        <title>Genome analysis of Parmales, the sister group of diatoms, reveals the evolutionary specialization of diatoms from phago-mixotrophs to photoautotrophs.</title>
        <authorList>
            <person name="Ban H."/>
            <person name="Sato S."/>
            <person name="Yoshikawa S."/>
            <person name="Yamada K."/>
            <person name="Nakamura Y."/>
            <person name="Ichinomiya M."/>
            <person name="Sato N."/>
            <person name="Blanc-Mathieu R."/>
            <person name="Endo H."/>
            <person name="Kuwata A."/>
            <person name="Ogata H."/>
        </authorList>
    </citation>
    <scope>NUCLEOTIDE SEQUENCE [LARGE SCALE GENOMIC DNA]</scope>
</reference>
<name>A0A9W6ZYC6_9STRA</name>
<feature type="compositionally biased region" description="Basic and acidic residues" evidence="1">
    <location>
        <begin position="344"/>
        <end position="355"/>
    </location>
</feature>
<gene>
    <name evidence="2" type="ORF">TL16_g02538</name>
</gene>
<feature type="region of interest" description="Disordered" evidence="1">
    <location>
        <begin position="573"/>
        <end position="618"/>
    </location>
</feature>
<dbReference type="Proteomes" id="UP001162640">
    <property type="component" value="Unassembled WGS sequence"/>
</dbReference>
<proteinExistence type="predicted"/>
<evidence type="ECO:0000313" key="2">
    <source>
        <dbReference type="EMBL" id="GMH58105.1"/>
    </source>
</evidence>
<feature type="region of interest" description="Disordered" evidence="1">
    <location>
        <begin position="321"/>
        <end position="355"/>
    </location>
</feature>
<comment type="caution">
    <text evidence="2">The sequence shown here is derived from an EMBL/GenBank/DDBJ whole genome shotgun (WGS) entry which is preliminary data.</text>
</comment>
<feature type="region of interest" description="Disordered" evidence="1">
    <location>
        <begin position="1"/>
        <end position="20"/>
    </location>
</feature>
<feature type="compositionally biased region" description="Low complexity" evidence="1">
    <location>
        <begin position="186"/>
        <end position="198"/>
    </location>
</feature>
<evidence type="ECO:0000256" key="1">
    <source>
        <dbReference type="SAM" id="MobiDB-lite"/>
    </source>
</evidence>
<dbReference type="AlphaFoldDB" id="A0A9W6ZYC6"/>
<dbReference type="EMBL" id="BLQM01000062">
    <property type="protein sequence ID" value="GMH58105.1"/>
    <property type="molecule type" value="Genomic_DNA"/>
</dbReference>
<accession>A0A9W6ZYC6</accession>
<feature type="region of interest" description="Disordered" evidence="1">
    <location>
        <begin position="648"/>
        <end position="683"/>
    </location>
</feature>
<evidence type="ECO:0000313" key="3">
    <source>
        <dbReference type="Proteomes" id="UP001162640"/>
    </source>
</evidence>